<feature type="signal peptide" evidence="5">
    <location>
        <begin position="1"/>
        <end position="26"/>
    </location>
</feature>
<sequence length="1130" mass="126543">MEFFLRKQLISAMLAFLALLFPLALSATEQYNKDFSFELRDVTVKDVFRYIEKNSEYVFLYSSDKNLSKKISINVQGKNVKEILDEVLEHTGLVYEIDGKQIIVKERKQAVAPKLESTQQQKKKKTISGIISDESTKEPIIGATIVVQGSAKGTTSDVNGNFVLECSEADILVISYIGYKDQVLLVQSSDIYAVSLKEASEQLEEVVVTAFGVGQKKETLVGSIQQVRPDDLKVPSSSLSSSFAGRMAGVIAVQRSGQPGADGADFWIRGKSTFSGSTGALIVLDGVEISSSELNALDPEVIEGFSILKDATATAMYGTRGANGVMIVTTKSGEDLLKPIINFRLEGSVSQMTAIPEMVGGVDYMKLYNEALTTRGVTNGLYSMDKIQGTEQRLNPLVFPDINWFDEIFNRTSFSQRFNFNIRGGKKAVTYFMSAAIKHDAGNMKPLSKDYYSYNNNINVIRYDFVNNLDIKATPTTKVSLGLNVSLRDWKGPDVAADDLFSMSREASPVDFPVVFPARSSNELYPLWGGKSGGVYNNGFRNPVAEYVKGYQTEFASTLNANLRLEQKLDMITDGLKFNVLASFKNWSNTSVGRTAGYNQFEVSDYNSGNGEYVLNRVGAEMNTALNTTGGSTGDRRIFLQAYLDYSRKFGMHDINAMVLYNQDQYDQNAPGDLLSSLPRRKQGIAGRFSYAFDNRYLAEVNFGYNGSENFAKGNRFGFFPSVAVGYNISQEKFWKPLSEVISHLKLRASYGLVGNDGIGERYAYLEDIILNSESWQYTTGVNQNITLWGPMWNRFYNPNLTWEVGEKLNIGFDMQLFNDFNLTVDAFREVRSKIFLKKENTVPVFVGSGATKIYDNMGKMKNIGLDFSIDYNKQITNDFFLSFKGTFTYAHNTILERDEPPFRLYPNLSGVGHSYGVPLIYVSEGLFKDQEDLDNHAQQTLGYQPWVGDIKYQDMPDVNGEYNGIIDGNDRVYMGNPDVPEIVYGFGSSMKYKNWDFSFFFQGVAKTSILMSGFHPFGNEAVRGVMKFIVDDYWSESNPNLNAAYPRLTRVTNANNEAASSFWLRNGAFLKLKNAEVGYTFKMFRAYINGANLLTFSPFKYWDPEMGGGSGMKYPTQRVFNLGIQFTFK</sequence>
<feature type="chain" id="PRO_5019442203" evidence="5">
    <location>
        <begin position="27"/>
        <end position="1130"/>
    </location>
</feature>
<dbReference type="GO" id="GO:0009279">
    <property type="term" value="C:cell outer membrane"/>
    <property type="evidence" value="ECO:0007669"/>
    <property type="project" value="UniProtKB-SubCell"/>
</dbReference>
<name>A0A412YIV9_9BACE</name>
<comment type="similarity">
    <text evidence="4">Belongs to the TonB-dependent receptor family.</text>
</comment>
<comment type="caution">
    <text evidence="7">The sequence shown here is derived from an EMBL/GenBank/DDBJ whole genome shotgun (WGS) entry which is preliminary data.</text>
</comment>
<evidence type="ECO:0000313" key="8">
    <source>
        <dbReference type="Proteomes" id="UP000283850"/>
    </source>
</evidence>
<dbReference type="FunFam" id="2.170.130.10:FF:000003">
    <property type="entry name" value="SusC/RagA family TonB-linked outer membrane protein"/>
    <property type="match status" value="1"/>
</dbReference>
<dbReference type="InterPro" id="IPR037066">
    <property type="entry name" value="Plug_dom_sf"/>
</dbReference>
<protein>
    <submittedName>
        <fullName evidence="7">SusC/RagA family TonB-linked outer membrane protein</fullName>
    </submittedName>
</protein>
<dbReference type="NCBIfam" id="TIGR04056">
    <property type="entry name" value="OMP_RagA_SusC"/>
    <property type="match status" value="1"/>
</dbReference>
<dbReference type="InterPro" id="IPR012910">
    <property type="entry name" value="Plug_dom"/>
</dbReference>
<feature type="domain" description="Secretin/TonB short N-terminal" evidence="6">
    <location>
        <begin position="57"/>
        <end position="107"/>
    </location>
</feature>
<comment type="subcellular location">
    <subcellularLocation>
        <location evidence="4">Cell outer membrane</location>
        <topology evidence="4">Multi-pass membrane protein</topology>
    </subcellularLocation>
</comment>
<dbReference type="RefSeq" id="WP_118420931.1">
    <property type="nucleotide sequence ID" value="NZ_QRZF01000002.1"/>
</dbReference>
<organism evidence="7 8">
    <name type="scientific">Bacteroides intestinalis</name>
    <dbReference type="NCBI Taxonomy" id="329854"/>
    <lineage>
        <taxon>Bacteria</taxon>
        <taxon>Pseudomonadati</taxon>
        <taxon>Bacteroidota</taxon>
        <taxon>Bacteroidia</taxon>
        <taxon>Bacteroidales</taxon>
        <taxon>Bacteroidaceae</taxon>
        <taxon>Bacteroides</taxon>
    </lineage>
</organism>
<evidence type="ECO:0000259" key="6">
    <source>
        <dbReference type="SMART" id="SM00965"/>
    </source>
</evidence>
<reference evidence="7 8" key="1">
    <citation type="submission" date="2018-08" db="EMBL/GenBank/DDBJ databases">
        <title>A genome reference for cultivated species of the human gut microbiota.</title>
        <authorList>
            <person name="Zou Y."/>
            <person name="Xue W."/>
            <person name="Luo G."/>
        </authorList>
    </citation>
    <scope>NUCLEOTIDE SEQUENCE [LARGE SCALE GENOMIC DNA]</scope>
    <source>
        <strain evidence="7 8">AF14-32</strain>
    </source>
</reference>
<accession>A0A412YIV9</accession>
<dbReference type="InterPro" id="IPR023997">
    <property type="entry name" value="TonB-dep_OMP_SusC/RagA_CS"/>
</dbReference>
<keyword evidence="3 4" id="KW-0998">Cell outer membrane</keyword>
<keyword evidence="1 4" id="KW-0813">Transport</keyword>
<dbReference type="Pfam" id="PF07715">
    <property type="entry name" value="Plug"/>
    <property type="match status" value="1"/>
</dbReference>
<dbReference type="Gene3D" id="2.170.130.10">
    <property type="entry name" value="TonB-dependent receptor, plug domain"/>
    <property type="match status" value="1"/>
</dbReference>
<dbReference type="InterPro" id="IPR011662">
    <property type="entry name" value="Secretin/TonB_short_N"/>
</dbReference>
<dbReference type="InterPro" id="IPR039426">
    <property type="entry name" value="TonB-dep_rcpt-like"/>
</dbReference>
<keyword evidence="4" id="KW-1134">Transmembrane beta strand</keyword>
<gene>
    <name evidence="7" type="ORF">DWW10_04795</name>
</gene>
<dbReference type="NCBIfam" id="TIGR04057">
    <property type="entry name" value="SusC_RagA_signa"/>
    <property type="match status" value="1"/>
</dbReference>
<evidence type="ECO:0000256" key="5">
    <source>
        <dbReference type="SAM" id="SignalP"/>
    </source>
</evidence>
<dbReference type="SUPFAM" id="SSF56935">
    <property type="entry name" value="Porins"/>
    <property type="match status" value="1"/>
</dbReference>
<proteinExistence type="inferred from homology"/>
<dbReference type="EMBL" id="QRZF01000002">
    <property type="protein sequence ID" value="RGV57360.1"/>
    <property type="molecule type" value="Genomic_DNA"/>
</dbReference>
<dbReference type="PROSITE" id="PS52016">
    <property type="entry name" value="TONB_DEPENDENT_REC_3"/>
    <property type="match status" value="1"/>
</dbReference>
<dbReference type="SUPFAM" id="SSF49464">
    <property type="entry name" value="Carboxypeptidase regulatory domain-like"/>
    <property type="match status" value="1"/>
</dbReference>
<dbReference type="Pfam" id="PF07660">
    <property type="entry name" value="STN"/>
    <property type="match status" value="1"/>
</dbReference>
<evidence type="ECO:0000256" key="4">
    <source>
        <dbReference type="PROSITE-ProRule" id="PRU01360"/>
    </source>
</evidence>
<dbReference type="Proteomes" id="UP000283850">
    <property type="component" value="Unassembled WGS sequence"/>
</dbReference>
<dbReference type="Pfam" id="PF13715">
    <property type="entry name" value="CarbopepD_reg_2"/>
    <property type="match status" value="1"/>
</dbReference>
<keyword evidence="2 4" id="KW-0472">Membrane</keyword>
<keyword evidence="5" id="KW-0732">Signal</keyword>
<dbReference type="SMART" id="SM00965">
    <property type="entry name" value="STN"/>
    <property type="match status" value="1"/>
</dbReference>
<dbReference type="InterPro" id="IPR008969">
    <property type="entry name" value="CarboxyPept-like_regulatory"/>
</dbReference>
<keyword evidence="4" id="KW-0812">Transmembrane</keyword>
<evidence type="ECO:0000256" key="1">
    <source>
        <dbReference type="ARBA" id="ARBA00022448"/>
    </source>
</evidence>
<dbReference type="AlphaFoldDB" id="A0A412YIV9"/>
<dbReference type="InterPro" id="IPR023996">
    <property type="entry name" value="TonB-dep_OMP_SusC/RagA"/>
</dbReference>
<dbReference type="Gene3D" id="2.60.40.1120">
    <property type="entry name" value="Carboxypeptidase-like, regulatory domain"/>
    <property type="match status" value="1"/>
</dbReference>
<evidence type="ECO:0000313" key="7">
    <source>
        <dbReference type="EMBL" id="RGV57360.1"/>
    </source>
</evidence>
<evidence type="ECO:0000256" key="2">
    <source>
        <dbReference type="ARBA" id="ARBA00023136"/>
    </source>
</evidence>
<evidence type="ECO:0000256" key="3">
    <source>
        <dbReference type="ARBA" id="ARBA00023237"/>
    </source>
</evidence>